<gene>
    <name evidence="2" type="ORF">DV515_00013620</name>
</gene>
<feature type="compositionally biased region" description="Basic and acidic residues" evidence="1">
    <location>
        <begin position="8"/>
        <end position="18"/>
    </location>
</feature>
<evidence type="ECO:0000313" key="2">
    <source>
        <dbReference type="EMBL" id="RLV92873.1"/>
    </source>
</evidence>
<keyword evidence="3" id="KW-1185">Reference proteome</keyword>
<accession>A0A3L8S0I3</accession>
<evidence type="ECO:0000256" key="1">
    <source>
        <dbReference type="SAM" id="MobiDB-lite"/>
    </source>
</evidence>
<organism evidence="2 3">
    <name type="scientific">Chloebia gouldiae</name>
    <name type="common">Gouldian finch</name>
    <name type="synonym">Erythrura gouldiae</name>
    <dbReference type="NCBI Taxonomy" id="44316"/>
    <lineage>
        <taxon>Eukaryota</taxon>
        <taxon>Metazoa</taxon>
        <taxon>Chordata</taxon>
        <taxon>Craniata</taxon>
        <taxon>Vertebrata</taxon>
        <taxon>Euteleostomi</taxon>
        <taxon>Archelosauria</taxon>
        <taxon>Archosauria</taxon>
        <taxon>Dinosauria</taxon>
        <taxon>Saurischia</taxon>
        <taxon>Theropoda</taxon>
        <taxon>Coelurosauria</taxon>
        <taxon>Aves</taxon>
        <taxon>Neognathae</taxon>
        <taxon>Neoaves</taxon>
        <taxon>Telluraves</taxon>
        <taxon>Australaves</taxon>
        <taxon>Passeriformes</taxon>
        <taxon>Passeroidea</taxon>
        <taxon>Passeridae</taxon>
        <taxon>Chloebia</taxon>
    </lineage>
</organism>
<dbReference type="Proteomes" id="UP000276834">
    <property type="component" value="Unassembled WGS sequence"/>
</dbReference>
<evidence type="ECO:0000313" key="3">
    <source>
        <dbReference type="Proteomes" id="UP000276834"/>
    </source>
</evidence>
<sequence>METTCHGELGKDTGRQVEEPPVSNHCFGAQSVTDYPWLSMQTFAGSRQDYIKTNQVSGSLQRPRGLLLNIRQEHPTCSEQSKC</sequence>
<protein>
    <submittedName>
        <fullName evidence="2">Uncharacterized protein</fullName>
    </submittedName>
</protein>
<dbReference type="AlphaFoldDB" id="A0A3L8S0I3"/>
<name>A0A3L8S0I3_CHLGU</name>
<comment type="caution">
    <text evidence="2">The sequence shown here is derived from an EMBL/GenBank/DDBJ whole genome shotgun (WGS) entry which is preliminary data.</text>
</comment>
<feature type="region of interest" description="Disordered" evidence="1">
    <location>
        <begin position="1"/>
        <end position="22"/>
    </location>
</feature>
<dbReference type="EMBL" id="QUSF01000096">
    <property type="protein sequence ID" value="RLV92873.1"/>
    <property type="molecule type" value="Genomic_DNA"/>
</dbReference>
<proteinExistence type="predicted"/>
<reference evidence="2 3" key="1">
    <citation type="journal article" date="2018" name="Proc. R. Soc. B">
        <title>A non-coding region near Follistatin controls head colour polymorphism in the Gouldian finch.</title>
        <authorList>
            <person name="Toomey M.B."/>
            <person name="Marques C.I."/>
            <person name="Andrade P."/>
            <person name="Araujo P.M."/>
            <person name="Sabatino S."/>
            <person name="Gazda M.A."/>
            <person name="Afonso S."/>
            <person name="Lopes R.J."/>
            <person name="Corbo J.C."/>
            <person name="Carneiro M."/>
        </authorList>
    </citation>
    <scope>NUCLEOTIDE SEQUENCE [LARGE SCALE GENOMIC DNA]</scope>
    <source>
        <strain evidence="2">Red01</strain>
        <tissue evidence="2">Muscle</tissue>
    </source>
</reference>